<protein>
    <submittedName>
        <fullName evidence="1">YIR024C</fullName>
    </submittedName>
</protein>
<gene>
    <name evidence="1" type="primary">INA22</name>
    <name evidence="1" type="ORF">FIM1_4138</name>
</gene>
<sequence>MFALQQVLRTSRRGYAVAAQQGAKKSRFDNKALKPMILLLIFGSVLTSVTAQQQKHADMVRRYEMKIGILEELIERSKKGDFNYNAEKELELVNKLFARHEKGNSVSIDEEAKLIREQAEKEKLNREKVINSMNSKLEEESFESIFKDIMKEVDQPIDQVSVAPKKLDAGSMKEGSDDIIVDKEWLEYENKREKKSLEFKPSTEKHVIVENAGDYSTAAAQDTEVKRFL</sequence>
<reference evidence="1 2" key="1">
    <citation type="submission" date="2016-03" db="EMBL/GenBank/DDBJ databases">
        <title>How can Kluyveromyces marxianus grow so fast - potential evolutionary course in Saccharomyces Complex revealed by comparative genomics.</title>
        <authorList>
            <person name="Mo W."/>
            <person name="Lu W."/>
            <person name="Yang X."/>
            <person name="Qi J."/>
            <person name="Lv H."/>
        </authorList>
    </citation>
    <scope>NUCLEOTIDE SEQUENCE [LARGE SCALE GENOMIC DNA]</scope>
    <source>
        <strain evidence="1 2">FIM1</strain>
    </source>
</reference>
<evidence type="ECO:0000313" key="2">
    <source>
        <dbReference type="Proteomes" id="UP000422736"/>
    </source>
</evidence>
<dbReference type="Proteomes" id="UP000422736">
    <property type="component" value="Chromosome 6"/>
</dbReference>
<dbReference type="EMBL" id="CP015059">
    <property type="protein sequence ID" value="QGN17406.1"/>
    <property type="molecule type" value="Genomic_DNA"/>
</dbReference>
<organism evidence="1 2">
    <name type="scientific">Kluyveromyces marxianus</name>
    <name type="common">Yeast</name>
    <name type="synonym">Candida kefyr</name>
    <dbReference type="NCBI Taxonomy" id="4911"/>
    <lineage>
        <taxon>Eukaryota</taxon>
        <taxon>Fungi</taxon>
        <taxon>Dikarya</taxon>
        <taxon>Ascomycota</taxon>
        <taxon>Saccharomycotina</taxon>
        <taxon>Saccharomycetes</taxon>
        <taxon>Saccharomycetales</taxon>
        <taxon>Saccharomycetaceae</taxon>
        <taxon>Kluyveromyces</taxon>
    </lineage>
</organism>
<proteinExistence type="predicted"/>
<accession>A0ABX6F036</accession>
<evidence type="ECO:0000313" key="1">
    <source>
        <dbReference type="EMBL" id="QGN17406.1"/>
    </source>
</evidence>
<keyword evidence="2" id="KW-1185">Reference proteome</keyword>
<name>A0ABX6F036_KLUMA</name>